<dbReference type="EMBL" id="JABZFV010000012">
    <property type="protein sequence ID" value="MBF0934313.1"/>
    <property type="molecule type" value="Genomic_DNA"/>
</dbReference>
<protein>
    <submittedName>
        <fullName evidence="2">DUF1576 domain-containing protein</fullName>
    </submittedName>
</protein>
<feature type="transmembrane region" description="Helical" evidence="1">
    <location>
        <begin position="92"/>
        <end position="119"/>
    </location>
</feature>
<feature type="transmembrane region" description="Helical" evidence="1">
    <location>
        <begin position="16"/>
        <end position="35"/>
    </location>
</feature>
<feature type="transmembrane region" description="Helical" evidence="1">
    <location>
        <begin position="131"/>
        <end position="151"/>
    </location>
</feature>
<keyword evidence="1" id="KW-0812">Transmembrane</keyword>
<feature type="transmembrane region" description="Helical" evidence="1">
    <location>
        <begin position="392"/>
        <end position="410"/>
    </location>
</feature>
<feature type="transmembrane region" description="Helical" evidence="1">
    <location>
        <begin position="56"/>
        <end position="80"/>
    </location>
</feature>
<feature type="transmembrane region" description="Helical" evidence="1">
    <location>
        <begin position="267"/>
        <end position="284"/>
    </location>
</feature>
<dbReference type="InterPro" id="IPR011470">
    <property type="entry name" value="DUF1576"/>
</dbReference>
<dbReference type="AlphaFoldDB" id="A0A929MP35"/>
<reference evidence="2" key="1">
    <citation type="submission" date="2020-04" db="EMBL/GenBank/DDBJ databases">
        <title>Deep metagenomics examines the oral microbiome during advanced dental caries in children, revealing novel taxa and co-occurrences with host molecules.</title>
        <authorList>
            <person name="Baker J.L."/>
            <person name="Morton J.T."/>
            <person name="Dinis M."/>
            <person name="Alvarez R."/>
            <person name="Tran N.C."/>
            <person name="Knight R."/>
            <person name="Edlund A."/>
        </authorList>
    </citation>
    <scope>NUCLEOTIDE SEQUENCE</scope>
    <source>
        <strain evidence="2">JCVI_23_bin.16</strain>
    </source>
</reference>
<feature type="transmembrane region" description="Helical" evidence="1">
    <location>
        <begin position="360"/>
        <end position="380"/>
    </location>
</feature>
<gene>
    <name evidence="2" type="ORF">HXK00_01560</name>
</gene>
<sequence>MADSILPSFLRPNKKSSLLVLALYTFIFSFLMPDAGSLWSDYGQILSKQSYLMTDFTAMGMAATFFNVACHFVIAYILVYTNTRSRLNGLQVAAAGIFAGHALFGTHILNILPIFYGVYLYSRWTGQSFGSLTTVSLFATSAAPFISFWAIAPGLSWWSIILAALIGTGVGFISAPLAEQYLKFHQGFNLYNFGFAMGIIAMFGTISFRYFKLEAPNLSILNQEHHGLLVLYLLGILLGLFGLAVFKRTEVKANYGKLLRRAGRTPDDFLAHFGFGTAAFNMALNGSLYLLLALALGVQLNGPILGGILGVMGFSAFGKHPRNCLPISAGILLAALLLGQDPAQSSVWVPILFGTTLAPIAGHYGIIYGAVAGFLHYNVVSMVFSLHAGMSLYNNGFAGGFVAAFLVPIYDTLRSNHHAYDD</sequence>
<evidence type="ECO:0000313" key="2">
    <source>
        <dbReference type="EMBL" id="MBF0934313.1"/>
    </source>
</evidence>
<feature type="transmembrane region" description="Helical" evidence="1">
    <location>
        <begin position="290"/>
        <end position="311"/>
    </location>
</feature>
<keyword evidence="1" id="KW-0472">Membrane</keyword>
<accession>A0A929MP35</accession>
<dbReference type="Pfam" id="PF07613">
    <property type="entry name" value="DUF1576"/>
    <property type="match status" value="2"/>
</dbReference>
<evidence type="ECO:0000313" key="3">
    <source>
        <dbReference type="Proteomes" id="UP000757900"/>
    </source>
</evidence>
<keyword evidence="1" id="KW-1133">Transmembrane helix</keyword>
<feature type="transmembrane region" description="Helical" evidence="1">
    <location>
        <begin position="228"/>
        <end position="246"/>
    </location>
</feature>
<comment type="caution">
    <text evidence="2">The sequence shown here is derived from an EMBL/GenBank/DDBJ whole genome shotgun (WGS) entry which is preliminary data.</text>
</comment>
<organism evidence="2 3">
    <name type="scientific">Abiotrophia defectiva</name>
    <name type="common">Streptococcus defectivus</name>
    <dbReference type="NCBI Taxonomy" id="46125"/>
    <lineage>
        <taxon>Bacteria</taxon>
        <taxon>Bacillati</taxon>
        <taxon>Bacillota</taxon>
        <taxon>Bacilli</taxon>
        <taxon>Lactobacillales</taxon>
        <taxon>Aerococcaceae</taxon>
        <taxon>Abiotrophia</taxon>
    </lineage>
</organism>
<proteinExistence type="predicted"/>
<dbReference type="Proteomes" id="UP000757900">
    <property type="component" value="Unassembled WGS sequence"/>
</dbReference>
<feature type="transmembrane region" description="Helical" evidence="1">
    <location>
        <begin position="323"/>
        <end position="340"/>
    </location>
</feature>
<name>A0A929MP35_ABIDE</name>
<evidence type="ECO:0000256" key="1">
    <source>
        <dbReference type="SAM" id="Phobius"/>
    </source>
</evidence>
<feature type="transmembrane region" description="Helical" evidence="1">
    <location>
        <begin position="190"/>
        <end position="208"/>
    </location>
</feature>
<feature type="transmembrane region" description="Helical" evidence="1">
    <location>
        <begin position="157"/>
        <end position="178"/>
    </location>
</feature>